<evidence type="ECO:0000256" key="4">
    <source>
        <dbReference type="ARBA" id="ARBA00022989"/>
    </source>
</evidence>
<feature type="domain" description="Cation efflux protein transmembrane" evidence="7">
    <location>
        <begin position="162"/>
        <end position="212"/>
    </location>
</feature>
<dbReference type="InterPro" id="IPR027469">
    <property type="entry name" value="Cation_efflux_TMD_sf"/>
</dbReference>
<dbReference type="SUPFAM" id="SSF161111">
    <property type="entry name" value="Cation efflux protein transmembrane domain-like"/>
    <property type="match status" value="1"/>
</dbReference>
<dbReference type="AlphaFoldDB" id="A0A146KHC2"/>
<accession>A0A146KHC2</accession>
<dbReference type="PANTHER" id="PTHR43840:SF13">
    <property type="entry name" value="CATION EFFLUX PROTEIN CYTOPLASMIC DOMAIN-CONTAINING PROTEIN"/>
    <property type="match status" value="1"/>
</dbReference>
<dbReference type="EMBL" id="GDID01000533">
    <property type="protein sequence ID" value="JAP96073.1"/>
    <property type="molecule type" value="Transcribed_RNA"/>
</dbReference>
<feature type="transmembrane region" description="Helical" evidence="6">
    <location>
        <begin position="350"/>
        <end position="368"/>
    </location>
</feature>
<sequence length="466" mass="52767">SDIKLPETFTHIFDGFEQEQHTNIILEDKCDCGSEKCHHFRDNDLMLKYYESLPLKLSLLEKNNPSNKDDILQEMFMSIINHVSQTKCQNHTKDEPKETFDHDESEEENKALLTNEVKETPQVGNCHIYRDLKKMFPVQYQTYFYPQPQKPNVWVKIMINCSFAGNLILLVLKVAGLFLSNSLAMLAAVMDSALDVCTGLILYLAISMVKKGVQKGEYARTLYRNDQSTKFIFASRYECLGVLCFACMTGTIAVVLLENAVENIADIISGEAEDVTFEDWPTAIMGFTVGLKLLLAISCWITAVKAPQSSQALLAYRDDHRNDTMTNSVGLIGALLAANLKGYWSLCDPIASTMLAVYIFINWAAKIVENMKALAGRRVESERLDGFLLRLFCQFPQAMYIKEVIGLIGYTSASVESFEIAVKIDNNHTVAETHAIQEEIQQGFEKLFTIERCYVHIDSNRERSME</sequence>
<feature type="domain" description="Cation efflux protein transmembrane" evidence="7">
    <location>
        <begin position="235"/>
        <end position="374"/>
    </location>
</feature>
<keyword evidence="4 6" id="KW-1133">Transmembrane helix</keyword>
<evidence type="ECO:0000256" key="5">
    <source>
        <dbReference type="ARBA" id="ARBA00023136"/>
    </source>
</evidence>
<evidence type="ECO:0000313" key="8">
    <source>
        <dbReference type="EMBL" id="JAP96073.1"/>
    </source>
</evidence>
<dbReference type="InterPro" id="IPR036837">
    <property type="entry name" value="Cation_efflux_CTD_sf"/>
</dbReference>
<keyword evidence="5 6" id="KW-0472">Membrane</keyword>
<feature type="non-terminal residue" evidence="8">
    <location>
        <position position="1"/>
    </location>
</feature>
<dbReference type="Gene3D" id="1.20.1510.10">
    <property type="entry name" value="Cation efflux protein transmembrane domain"/>
    <property type="match status" value="1"/>
</dbReference>
<evidence type="ECO:0000256" key="3">
    <source>
        <dbReference type="ARBA" id="ARBA00022692"/>
    </source>
</evidence>
<dbReference type="InterPro" id="IPR058533">
    <property type="entry name" value="Cation_efflux_TM"/>
</dbReference>
<feature type="transmembrane region" description="Helical" evidence="6">
    <location>
        <begin position="283"/>
        <end position="304"/>
    </location>
</feature>
<evidence type="ECO:0000256" key="6">
    <source>
        <dbReference type="SAM" id="Phobius"/>
    </source>
</evidence>
<comment type="subcellular location">
    <subcellularLocation>
        <location evidence="1">Membrane</location>
        <topology evidence="1">Multi-pass membrane protein</topology>
    </subcellularLocation>
</comment>
<keyword evidence="3 6" id="KW-0812">Transmembrane</keyword>
<evidence type="ECO:0000259" key="7">
    <source>
        <dbReference type="Pfam" id="PF01545"/>
    </source>
</evidence>
<evidence type="ECO:0000256" key="2">
    <source>
        <dbReference type="ARBA" id="ARBA00022448"/>
    </source>
</evidence>
<keyword evidence="2" id="KW-0813">Transport</keyword>
<dbReference type="Pfam" id="PF01545">
    <property type="entry name" value="Cation_efflux"/>
    <property type="match status" value="2"/>
</dbReference>
<gene>
    <name evidence="8" type="ORF">TPC1_10720</name>
</gene>
<organism evidence="8">
    <name type="scientific">Trepomonas sp. PC1</name>
    <dbReference type="NCBI Taxonomy" id="1076344"/>
    <lineage>
        <taxon>Eukaryota</taxon>
        <taxon>Metamonada</taxon>
        <taxon>Diplomonadida</taxon>
        <taxon>Hexamitidae</taxon>
        <taxon>Hexamitinae</taxon>
        <taxon>Trepomonas</taxon>
    </lineage>
</organism>
<proteinExistence type="predicted"/>
<dbReference type="GO" id="GO:0008324">
    <property type="term" value="F:monoatomic cation transmembrane transporter activity"/>
    <property type="evidence" value="ECO:0007669"/>
    <property type="project" value="InterPro"/>
</dbReference>
<feature type="transmembrane region" description="Helical" evidence="6">
    <location>
        <begin position="325"/>
        <end position="344"/>
    </location>
</feature>
<name>A0A146KHC2_9EUKA</name>
<feature type="transmembrane region" description="Helical" evidence="6">
    <location>
        <begin position="237"/>
        <end position="257"/>
    </location>
</feature>
<dbReference type="SUPFAM" id="SSF160240">
    <property type="entry name" value="Cation efflux protein cytoplasmic domain-like"/>
    <property type="match status" value="1"/>
</dbReference>
<dbReference type="PANTHER" id="PTHR43840">
    <property type="entry name" value="MITOCHONDRIAL METAL TRANSPORTER 1-RELATED"/>
    <property type="match status" value="1"/>
</dbReference>
<dbReference type="InterPro" id="IPR050291">
    <property type="entry name" value="CDF_Transporter"/>
</dbReference>
<protein>
    <submittedName>
        <fullName evidence="8">Cation efflux family protein</fullName>
    </submittedName>
</protein>
<dbReference type="GO" id="GO:0016020">
    <property type="term" value="C:membrane"/>
    <property type="evidence" value="ECO:0007669"/>
    <property type="project" value="UniProtKB-SubCell"/>
</dbReference>
<reference evidence="8" key="1">
    <citation type="submission" date="2015-07" db="EMBL/GenBank/DDBJ databases">
        <title>Adaptation to a free-living lifestyle via gene acquisitions in the diplomonad Trepomonas sp. PC1.</title>
        <authorList>
            <person name="Xu F."/>
            <person name="Jerlstrom-Hultqvist J."/>
            <person name="Kolisko M."/>
            <person name="Simpson A.G.B."/>
            <person name="Roger A.J."/>
            <person name="Svard S.G."/>
            <person name="Andersson J.O."/>
        </authorList>
    </citation>
    <scope>NUCLEOTIDE SEQUENCE</scope>
    <source>
        <strain evidence="8">PC1</strain>
    </source>
</reference>
<feature type="transmembrane region" description="Helical" evidence="6">
    <location>
        <begin position="185"/>
        <end position="206"/>
    </location>
</feature>
<evidence type="ECO:0000256" key="1">
    <source>
        <dbReference type="ARBA" id="ARBA00004141"/>
    </source>
</evidence>
<feature type="transmembrane region" description="Helical" evidence="6">
    <location>
        <begin position="157"/>
        <end position="179"/>
    </location>
</feature>